<keyword evidence="10" id="KW-1185">Reference proteome</keyword>
<dbReference type="SUPFAM" id="SSF48019">
    <property type="entry name" value="post-AAA+ oligomerization domain-like"/>
    <property type="match status" value="1"/>
</dbReference>
<evidence type="ECO:0000256" key="7">
    <source>
        <dbReference type="ARBA" id="ARBA00049244"/>
    </source>
</evidence>
<evidence type="ECO:0000256" key="3">
    <source>
        <dbReference type="ARBA" id="ARBA00022679"/>
    </source>
</evidence>
<keyword evidence="3 9" id="KW-0808">Transferase</keyword>
<evidence type="ECO:0000256" key="4">
    <source>
        <dbReference type="ARBA" id="ARBA00022695"/>
    </source>
</evidence>
<comment type="caution">
    <text evidence="9">The sequence shown here is derived from an EMBL/GenBank/DDBJ whole genome shotgun (WGS) entry which is preliminary data.</text>
</comment>
<dbReference type="PANTHER" id="PTHR11669">
    <property type="entry name" value="REPLICATION FACTOR C / DNA POLYMERASE III GAMMA-TAU SUBUNIT"/>
    <property type="match status" value="1"/>
</dbReference>
<dbReference type="Gene3D" id="1.20.272.10">
    <property type="match status" value="1"/>
</dbReference>
<gene>
    <name evidence="9" type="primary">holB</name>
    <name evidence="9" type="ORF">MD483_12780</name>
</gene>
<protein>
    <recommendedName>
        <fullName evidence="2">DNA polymerase III subunit delta'</fullName>
        <ecNumber evidence="1">2.7.7.7</ecNumber>
    </recommendedName>
</protein>
<dbReference type="InterPro" id="IPR015199">
    <property type="entry name" value="DNA_pol_III_delta_C"/>
</dbReference>
<proteinExistence type="predicted"/>
<dbReference type="InterPro" id="IPR027417">
    <property type="entry name" value="P-loop_NTPase"/>
</dbReference>
<name>A0A9X3CF47_9VIBR</name>
<dbReference type="AlphaFoldDB" id="A0A9X3CF47"/>
<evidence type="ECO:0000256" key="6">
    <source>
        <dbReference type="ARBA" id="ARBA00022932"/>
    </source>
</evidence>
<accession>A0A9X3CF47</accession>
<evidence type="ECO:0000313" key="10">
    <source>
        <dbReference type="Proteomes" id="UP001155586"/>
    </source>
</evidence>
<dbReference type="RefSeq" id="WP_265688069.1">
    <property type="nucleotide sequence ID" value="NZ_JAKRRX010000069.1"/>
</dbReference>
<dbReference type="InterPro" id="IPR050238">
    <property type="entry name" value="DNA_Rep/Repair_Clamp_Loader"/>
</dbReference>
<dbReference type="SUPFAM" id="SSF52540">
    <property type="entry name" value="P-loop containing nucleoside triphosphate hydrolases"/>
    <property type="match status" value="1"/>
</dbReference>
<dbReference type="GO" id="GO:0003887">
    <property type="term" value="F:DNA-directed DNA polymerase activity"/>
    <property type="evidence" value="ECO:0007669"/>
    <property type="project" value="UniProtKB-KW"/>
</dbReference>
<dbReference type="EMBL" id="JAKRRX010000069">
    <property type="protein sequence ID" value="MCW8334697.1"/>
    <property type="molecule type" value="Genomic_DNA"/>
</dbReference>
<organism evidence="9 10">
    <name type="scientific">Vibrio paucivorans</name>
    <dbReference type="NCBI Taxonomy" id="2829489"/>
    <lineage>
        <taxon>Bacteria</taxon>
        <taxon>Pseudomonadati</taxon>
        <taxon>Pseudomonadota</taxon>
        <taxon>Gammaproteobacteria</taxon>
        <taxon>Vibrionales</taxon>
        <taxon>Vibrionaceae</taxon>
        <taxon>Vibrio</taxon>
    </lineage>
</organism>
<dbReference type="EC" id="2.7.7.7" evidence="1"/>
<dbReference type="GO" id="GO:0003677">
    <property type="term" value="F:DNA binding"/>
    <property type="evidence" value="ECO:0007669"/>
    <property type="project" value="InterPro"/>
</dbReference>
<dbReference type="Pfam" id="PF13177">
    <property type="entry name" value="DNA_pol3_delta2"/>
    <property type="match status" value="1"/>
</dbReference>
<dbReference type="InterPro" id="IPR008921">
    <property type="entry name" value="DNA_pol3_clamp-load_cplx_C"/>
</dbReference>
<sequence length="321" mass="35708">MKPLYPWLSPVWQQWKDNLDQKRFSNATLVCAPNGLGVGELVDKACSALMCQNYESEPCGFCHSCELMSSGSHPDFHKVSPEKEGKAITVDQIRTCNRLAQESSQLGGFRVIVIEPAQAMNESAANALLKTLETPSSNCIFILVAPRASMLLPTIVSRCQQWVVATPTSQSVSAWLSEHTNKVVPTYAAHIHGNAPLTALSFIEDKGAELYSKVESQLLSVARNDWTQRIELSQLLATQDDECLSWVWYLLVDAQKYHFGLNEACFTPGAQALSELLSYDILYKQANSLRALQEQLRTHSGLNRELLLMNWLIELSGETCS</sequence>
<dbReference type="PANTHER" id="PTHR11669:SF8">
    <property type="entry name" value="DNA POLYMERASE III SUBUNIT DELTA"/>
    <property type="match status" value="1"/>
</dbReference>
<dbReference type="GO" id="GO:0006261">
    <property type="term" value="P:DNA-templated DNA replication"/>
    <property type="evidence" value="ECO:0007669"/>
    <property type="project" value="TreeGrafter"/>
</dbReference>
<dbReference type="Proteomes" id="UP001155586">
    <property type="component" value="Unassembled WGS sequence"/>
</dbReference>
<evidence type="ECO:0000256" key="2">
    <source>
        <dbReference type="ARBA" id="ARBA00014363"/>
    </source>
</evidence>
<evidence type="ECO:0000256" key="1">
    <source>
        <dbReference type="ARBA" id="ARBA00012417"/>
    </source>
</evidence>
<reference evidence="9" key="1">
    <citation type="submission" date="2022-02" db="EMBL/GenBank/DDBJ databases">
        <title>Vibrio sp. nov., a new bacterium isolated from Bohai sea, China.</title>
        <authorList>
            <person name="Yuan Y."/>
        </authorList>
    </citation>
    <scope>NUCLEOTIDE SEQUENCE</scope>
    <source>
        <strain evidence="9">DBSS07</strain>
    </source>
</reference>
<dbReference type="InterPro" id="IPR004622">
    <property type="entry name" value="DNA_pol_HolB"/>
</dbReference>
<evidence type="ECO:0000313" key="9">
    <source>
        <dbReference type="EMBL" id="MCW8334697.1"/>
    </source>
</evidence>
<evidence type="ECO:0000256" key="5">
    <source>
        <dbReference type="ARBA" id="ARBA00022705"/>
    </source>
</evidence>
<feature type="domain" description="DNA polymerase III delta subunit C-terminal" evidence="8">
    <location>
        <begin position="212"/>
        <end position="315"/>
    </location>
</feature>
<keyword evidence="5" id="KW-0235">DNA replication</keyword>
<dbReference type="GO" id="GO:0009360">
    <property type="term" value="C:DNA polymerase III complex"/>
    <property type="evidence" value="ECO:0007669"/>
    <property type="project" value="InterPro"/>
</dbReference>
<dbReference type="Pfam" id="PF09115">
    <property type="entry name" value="DNApol3-delta_C"/>
    <property type="match status" value="1"/>
</dbReference>
<evidence type="ECO:0000259" key="8">
    <source>
        <dbReference type="Pfam" id="PF09115"/>
    </source>
</evidence>
<comment type="catalytic activity">
    <reaction evidence="7">
        <text>DNA(n) + a 2'-deoxyribonucleoside 5'-triphosphate = DNA(n+1) + diphosphate</text>
        <dbReference type="Rhea" id="RHEA:22508"/>
        <dbReference type="Rhea" id="RHEA-COMP:17339"/>
        <dbReference type="Rhea" id="RHEA-COMP:17340"/>
        <dbReference type="ChEBI" id="CHEBI:33019"/>
        <dbReference type="ChEBI" id="CHEBI:61560"/>
        <dbReference type="ChEBI" id="CHEBI:173112"/>
        <dbReference type="EC" id="2.7.7.7"/>
    </reaction>
</comment>
<dbReference type="Gene3D" id="3.40.50.300">
    <property type="entry name" value="P-loop containing nucleotide triphosphate hydrolases"/>
    <property type="match status" value="1"/>
</dbReference>
<dbReference type="GO" id="GO:0008408">
    <property type="term" value="F:3'-5' exonuclease activity"/>
    <property type="evidence" value="ECO:0007669"/>
    <property type="project" value="InterPro"/>
</dbReference>
<dbReference type="NCBIfam" id="TIGR00678">
    <property type="entry name" value="holB"/>
    <property type="match status" value="1"/>
</dbReference>
<keyword evidence="4 9" id="KW-0548">Nucleotidyltransferase</keyword>
<keyword evidence="6" id="KW-0239">DNA-directed DNA polymerase</keyword>